<gene>
    <name evidence="1" type="ORF">S03H2_22924</name>
</gene>
<reference evidence="1" key="1">
    <citation type="journal article" date="2014" name="Front. Microbiol.">
        <title>High frequency of phylogenetically diverse reductive dehalogenase-homologous genes in deep subseafloor sedimentary metagenomes.</title>
        <authorList>
            <person name="Kawai M."/>
            <person name="Futagami T."/>
            <person name="Toyoda A."/>
            <person name="Takaki Y."/>
            <person name="Nishi S."/>
            <person name="Hori S."/>
            <person name="Arai W."/>
            <person name="Tsubouchi T."/>
            <person name="Morono Y."/>
            <person name="Uchiyama I."/>
            <person name="Ito T."/>
            <person name="Fujiyama A."/>
            <person name="Inagaki F."/>
            <person name="Takami H."/>
        </authorList>
    </citation>
    <scope>NUCLEOTIDE SEQUENCE</scope>
    <source>
        <strain evidence="1">Expedition CK06-06</strain>
    </source>
</reference>
<comment type="caution">
    <text evidence="1">The sequence shown here is derived from an EMBL/GenBank/DDBJ whole genome shotgun (WGS) entry which is preliminary data.</text>
</comment>
<protein>
    <submittedName>
        <fullName evidence="1">Uncharacterized protein</fullName>
    </submittedName>
</protein>
<name>X1H6Y6_9ZZZZ</name>
<feature type="non-terminal residue" evidence="1">
    <location>
        <position position="84"/>
    </location>
</feature>
<accession>X1H6Y6</accession>
<organism evidence="1">
    <name type="scientific">marine sediment metagenome</name>
    <dbReference type="NCBI Taxonomy" id="412755"/>
    <lineage>
        <taxon>unclassified sequences</taxon>
        <taxon>metagenomes</taxon>
        <taxon>ecological metagenomes</taxon>
    </lineage>
</organism>
<sequence length="84" mass="9840">MRKLVFEAAGLSRKHTKALPSRAQMALNLAYAVIDSQTDYEFIQRFLALQTYLNGKGTNYWIIVRYIFKKRDKLFAYLKSAYLP</sequence>
<dbReference type="EMBL" id="BARU01012430">
    <property type="protein sequence ID" value="GAH41063.1"/>
    <property type="molecule type" value="Genomic_DNA"/>
</dbReference>
<evidence type="ECO:0000313" key="1">
    <source>
        <dbReference type="EMBL" id="GAH41063.1"/>
    </source>
</evidence>
<dbReference type="AlphaFoldDB" id="X1H6Y6"/>
<proteinExistence type="predicted"/>